<comment type="caution">
    <text evidence="21">The sequence shown here is derived from an EMBL/GenBank/DDBJ whole genome shotgun (WGS) entry which is preliminary data.</text>
</comment>
<dbReference type="GO" id="GO:0016020">
    <property type="term" value="C:membrane"/>
    <property type="evidence" value="ECO:0007669"/>
    <property type="project" value="UniProtKB-SubCell"/>
</dbReference>
<dbReference type="PROSITE" id="PS50011">
    <property type="entry name" value="PROTEIN_KINASE_DOM"/>
    <property type="match status" value="1"/>
</dbReference>
<organism evidence="21 22">
    <name type="scientific">Cinnamomum micranthum f. kanehirae</name>
    <dbReference type="NCBI Taxonomy" id="337451"/>
    <lineage>
        <taxon>Eukaryota</taxon>
        <taxon>Viridiplantae</taxon>
        <taxon>Streptophyta</taxon>
        <taxon>Embryophyta</taxon>
        <taxon>Tracheophyta</taxon>
        <taxon>Spermatophyta</taxon>
        <taxon>Magnoliopsida</taxon>
        <taxon>Magnoliidae</taxon>
        <taxon>Laurales</taxon>
        <taxon>Lauraceae</taxon>
        <taxon>Cinnamomum</taxon>
    </lineage>
</organism>
<feature type="binding site" evidence="18">
    <location>
        <position position="632"/>
    </location>
    <ligand>
        <name>ATP</name>
        <dbReference type="ChEBI" id="CHEBI:30616"/>
    </ligand>
</feature>
<name>A0A443NI63_9MAGN</name>
<dbReference type="PANTHER" id="PTHR45631">
    <property type="entry name" value="OS07G0107800 PROTEIN-RELATED"/>
    <property type="match status" value="1"/>
</dbReference>
<keyword evidence="9" id="KW-0677">Repeat</keyword>
<dbReference type="InterPro" id="IPR001611">
    <property type="entry name" value="Leu-rich_rpt"/>
</dbReference>
<evidence type="ECO:0000256" key="15">
    <source>
        <dbReference type="ARBA" id="ARBA00023170"/>
    </source>
</evidence>
<keyword evidence="12 18" id="KW-0067">ATP-binding</keyword>
<dbReference type="Proteomes" id="UP000283530">
    <property type="component" value="Unassembled WGS sequence"/>
</dbReference>
<dbReference type="FunFam" id="3.30.200.20:FF:000394">
    <property type="entry name" value="Leucine-rich repeat receptor-like protein kinase"/>
    <property type="match status" value="1"/>
</dbReference>
<feature type="transmembrane region" description="Helical" evidence="19">
    <location>
        <begin position="545"/>
        <end position="566"/>
    </location>
</feature>
<keyword evidence="13 19" id="KW-1133">Transmembrane helix</keyword>
<evidence type="ECO:0000256" key="1">
    <source>
        <dbReference type="ARBA" id="ARBA00004167"/>
    </source>
</evidence>
<gene>
    <name evidence="21" type="ORF">CKAN_00669900</name>
</gene>
<evidence type="ECO:0000256" key="18">
    <source>
        <dbReference type="PROSITE-ProRule" id="PRU10141"/>
    </source>
</evidence>
<dbReference type="Gene3D" id="3.30.200.20">
    <property type="entry name" value="Phosphorylase Kinase, domain 1"/>
    <property type="match status" value="2"/>
</dbReference>
<dbReference type="Gene3D" id="1.10.510.10">
    <property type="entry name" value="Transferase(Phosphotransferase) domain 1"/>
    <property type="match status" value="1"/>
</dbReference>
<evidence type="ECO:0000256" key="2">
    <source>
        <dbReference type="ARBA" id="ARBA00012513"/>
    </source>
</evidence>
<evidence type="ECO:0000313" key="22">
    <source>
        <dbReference type="Proteomes" id="UP000283530"/>
    </source>
</evidence>
<comment type="catalytic activity">
    <reaction evidence="16">
        <text>L-threonyl-[protein] + ATP = O-phospho-L-threonyl-[protein] + ADP + H(+)</text>
        <dbReference type="Rhea" id="RHEA:46608"/>
        <dbReference type="Rhea" id="RHEA-COMP:11060"/>
        <dbReference type="Rhea" id="RHEA-COMP:11605"/>
        <dbReference type="ChEBI" id="CHEBI:15378"/>
        <dbReference type="ChEBI" id="CHEBI:30013"/>
        <dbReference type="ChEBI" id="CHEBI:30616"/>
        <dbReference type="ChEBI" id="CHEBI:61977"/>
        <dbReference type="ChEBI" id="CHEBI:456216"/>
        <dbReference type="EC" id="2.7.11.1"/>
    </reaction>
</comment>
<evidence type="ECO:0000256" key="8">
    <source>
        <dbReference type="ARBA" id="ARBA00022729"/>
    </source>
</evidence>
<evidence type="ECO:0000256" key="9">
    <source>
        <dbReference type="ARBA" id="ARBA00022737"/>
    </source>
</evidence>
<keyword evidence="15 21" id="KW-0675">Receptor</keyword>
<keyword evidence="4" id="KW-0597">Phosphoprotein</keyword>
<evidence type="ECO:0000256" key="12">
    <source>
        <dbReference type="ARBA" id="ARBA00022840"/>
    </source>
</evidence>
<dbReference type="EMBL" id="QPKB01000002">
    <property type="protein sequence ID" value="RWR78179.1"/>
    <property type="molecule type" value="Genomic_DNA"/>
</dbReference>
<evidence type="ECO:0000256" key="13">
    <source>
        <dbReference type="ARBA" id="ARBA00022989"/>
    </source>
</evidence>
<dbReference type="Pfam" id="PF12819">
    <property type="entry name" value="Malectin_like"/>
    <property type="match status" value="1"/>
</dbReference>
<dbReference type="FunFam" id="1.10.510.10:FF:000146">
    <property type="entry name" value="LRR receptor-like serine/threonine-protein kinase IOS1"/>
    <property type="match status" value="1"/>
</dbReference>
<dbReference type="EC" id="2.7.11.1" evidence="2"/>
<dbReference type="SUPFAM" id="SSF56112">
    <property type="entry name" value="Protein kinase-like (PK-like)"/>
    <property type="match status" value="2"/>
</dbReference>
<dbReference type="GO" id="GO:0004674">
    <property type="term" value="F:protein serine/threonine kinase activity"/>
    <property type="evidence" value="ECO:0007669"/>
    <property type="project" value="UniProtKB-KW"/>
</dbReference>
<evidence type="ECO:0000256" key="14">
    <source>
        <dbReference type="ARBA" id="ARBA00023136"/>
    </source>
</evidence>
<dbReference type="PANTHER" id="PTHR45631:SF202">
    <property type="entry name" value="SENESCENCE-INDUCED RECEPTOR-LIKE SERINE_THREONINE-PROTEIN KINASE"/>
    <property type="match status" value="1"/>
</dbReference>
<keyword evidence="6" id="KW-0808">Transferase</keyword>
<dbReference type="InterPro" id="IPR017441">
    <property type="entry name" value="Protein_kinase_ATP_BS"/>
</dbReference>
<comment type="subcellular location">
    <subcellularLocation>
        <location evidence="1">Membrane</location>
        <topology evidence="1">Single-pass membrane protein</topology>
    </subcellularLocation>
</comment>
<dbReference type="InterPro" id="IPR024788">
    <property type="entry name" value="Malectin-like_Carb-bd_dom"/>
</dbReference>
<dbReference type="SUPFAM" id="SSF52058">
    <property type="entry name" value="L domain-like"/>
    <property type="match status" value="1"/>
</dbReference>
<dbReference type="PROSITE" id="PS00107">
    <property type="entry name" value="PROTEIN_KINASE_ATP"/>
    <property type="match status" value="2"/>
</dbReference>
<feature type="domain" description="Protein kinase" evidence="20">
    <location>
        <begin position="604"/>
        <end position="889"/>
    </location>
</feature>
<keyword evidence="14 19" id="KW-0472">Membrane</keyword>
<dbReference type="SMART" id="SM00220">
    <property type="entry name" value="S_TKc"/>
    <property type="match status" value="1"/>
</dbReference>
<dbReference type="InterPro" id="IPR032675">
    <property type="entry name" value="LRR_dom_sf"/>
</dbReference>
<evidence type="ECO:0000313" key="21">
    <source>
        <dbReference type="EMBL" id="RWR78179.1"/>
    </source>
</evidence>
<evidence type="ECO:0000256" key="16">
    <source>
        <dbReference type="ARBA" id="ARBA00047899"/>
    </source>
</evidence>
<evidence type="ECO:0000256" key="5">
    <source>
        <dbReference type="ARBA" id="ARBA00022614"/>
    </source>
</evidence>
<dbReference type="InterPro" id="IPR011009">
    <property type="entry name" value="Kinase-like_dom_sf"/>
</dbReference>
<feature type="binding site" evidence="18">
    <location>
        <position position="943"/>
    </location>
    <ligand>
        <name>ATP</name>
        <dbReference type="ChEBI" id="CHEBI:30616"/>
    </ligand>
</feature>
<keyword evidence="8" id="KW-0732">Signal</keyword>
<dbReference type="InterPro" id="IPR008271">
    <property type="entry name" value="Ser/Thr_kinase_AS"/>
</dbReference>
<evidence type="ECO:0000256" key="7">
    <source>
        <dbReference type="ARBA" id="ARBA00022692"/>
    </source>
</evidence>
<dbReference type="PROSITE" id="PS00108">
    <property type="entry name" value="PROTEIN_KINASE_ST"/>
    <property type="match status" value="1"/>
</dbReference>
<dbReference type="AlphaFoldDB" id="A0A443NI63"/>
<keyword evidence="11 21" id="KW-0418">Kinase</keyword>
<reference evidence="21 22" key="1">
    <citation type="journal article" date="2019" name="Nat. Plants">
        <title>Stout camphor tree genome fills gaps in understanding of flowering plant genome evolution.</title>
        <authorList>
            <person name="Chaw S.M."/>
            <person name="Liu Y.C."/>
            <person name="Wu Y.W."/>
            <person name="Wang H.Y."/>
            <person name="Lin C.I."/>
            <person name="Wu C.S."/>
            <person name="Ke H.M."/>
            <person name="Chang L.Y."/>
            <person name="Hsu C.Y."/>
            <person name="Yang H.T."/>
            <person name="Sudianto E."/>
            <person name="Hsu M.H."/>
            <person name="Wu K.P."/>
            <person name="Wang L.N."/>
            <person name="Leebens-Mack J.H."/>
            <person name="Tsai I.J."/>
        </authorList>
    </citation>
    <scope>NUCLEOTIDE SEQUENCE [LARGE SCALE GENOMIC DNA]</scope>
    <source>
        <strain evidence="22">cv. Chaw 1501</strain>
        <tissue evidence="21">Young leaves</tissue>
    </source>
</reference>
<evidence type="ECO:0000256" key="10">
    <source>
        <dbReference type="ARBA" id="ARBA00022741"/>
    </source>
</evidence>
<accession>A0A443NI63</accession>
<comment type="catalytic activity">
    <reaction evidence="17">
        <text>L-seryl-[protein] + ATP = O-phospho-L-seryl-[protein] + ADP + H(+)</text>
        <dbReference type="Rhea" id="RHEA:17989"/>
        <dbReference type="Rhea" id="RHEA-COMP:9863"/>
        <dbReference type="Rhea" id="RHEA-COMP:11604"/>
        <dbReference type="ChEBI" id="CHEBI:15378"/>
        <dbReference type="ChEBI" id="CHEBI:29999"/>
        <dbReference type="ChEBI" id="CHEBI:30616"/>
        <dbReference type="ChEBI" id="CHEBI:83421"/>
        <dbReference type="ChEBI" id="CHEBI:456216"/>
        <dbReference type="EC" id="2.7.11.1"/>
    </reaction>
</comment>
<sequence>MLGRRQNSTVLLFQFRLLLREREMSLARFSVLLSSLALAVSVKGQSGFISLDCGTANDITYIDYYQNITYISDAKFIDTGVNENVRTPQDDLVQLYRTARSFPDGSRNCYNLGSVNKGNKYLIRAYFMCGDYDGKNSTPEFDLYMGVNVWNTISFSNATEAFYIEIIIVATMNFISVCLVNTGSGTPFISGLDLRPLNTSMYGVVNESQTLHIRQGVQARFHVGGRFDVGRSMNNGDISYPEDPFDRIWRPPADDASWISFDTSQNVTKKDKAIEPPSTVMMTAVRPLNNSDALYFNWTTTNYSLQFHVYMHFAELEQLGPNMTREFTVCCGNNSCYNSPIRPEYFVTTTIQITPQLLSSQQNYTCSFTKTPNSSFPPILNAIEIFAILQLPTTPTREEDVEAMVDIKATYKIFKRNWMGDPCLPEIYKWKGLTCISTHSDAPAIVSLNLSSAGLKGKIAASLTNIKYIQSLDLSWNNLTGPVPDFLGDLPFLSSLNLSGNQLSGLIPTNLLEKSKKGSLKLSLDGNPDLCVPGSCSRHSNKRKITILIAASVASVVILSILLIILRRFKWRKEDPVVKPNKAGDLYSSKKRRFTYAEVIAMTDNFKRSIGKGGFGTVYHGQMPDGTQVAVKMLSLQSVKFPSHKRQGSNEFQNEVQLLMRVHHRNLVPFIGYCQEGDGTALIYQYMAQGNLGSHLLGTNGNTKTLNWGQRLRIALDIAQGLEYLHTGCKPSIIHRDMKTTNILLNERFEAKIGDFGLSKVFFKDDEQTHVSTLVKGTPGYLDPEYFHSNNLTQKSDVYGFGVVLLEMITGQPPIIRSKTNHEKKNLVDWASPIIATRDVQAVLDPRLEGEYDANSLLKVAEIALACTSPTSLERPTMTDIVAVLKDCLGTETPAEISCSLEIGQVETMSGFSSELLPRSIGKGGFGTVYHGQMPEGTQVAVKMLSLQSVKLLSHLRQGSDEFQNEVRPYTIAMCELEFS</sequence>
<dbReference type="Pfam" id="PF07714">
    <property type="entry name" value="PK_Tyr_Ser-Thr"/>
    <property type="match status" value="1"/>
</dbReference>
<dbReference type="Gene3D" id="3.80.10.10">
    <property type="entry name" value="Ribonuclease Inhibitor"/>
    <property type="match status" value="1"/>
</dbReference>
<dbReference type="InterPro" id="IPR001245">
    <property type="entry name" value="Ser-Thr/Tyr_kinase_cat_dom"/>
</dbReference>
<dbReference type="InterPro" id="IPR000719">
    <property type="entry name" value="Prot_kinase_dom"/>
</dbReference>
<proteinExistence type="predicted"/>
<keyword evidence="3" id="KW-0723">Serine/threonine-protein kinase</keyword>
<protein>
    <recommendedName>
        <fullName evidence="2">non-specific serine/threonine protein kinase</fullName>
        <ecNumber evidence="2">2.7.11.1</ecNumber>
    </recommendedName>
</protein>
<dbReference type="FunFam" id="3.80.10.10:FF:000129">
    <property type="entry name" value="Leucine-rich repeat receptor-like kinase"/>
    <property type="match status" value="1"/>
</dbReference>
<dbReference type="Pfam" id="PF00560">
    <property type="entry name" value="LRR_1"/>
    <property type="match status" value="2"/>
</dbReference>
<keyword evidence="5" id="KW-0433">Leucine-rich repeat</keyword>
<evidence type="ECO:0000256" key="6">
    <source>
        <dbReference type="ARBA" id="ARBA00022679"/>
    </source>
</evidence>
<dbReference type="CDD" id="cd14066">
    <property type="entry name" value="STKc_IRAK"/>
    <property type="match status" value="1"/>
</dbReference>
<evidence type="ECO:0000256" key="19">
    <source>
        <dbReference type="SAM" id="Phobius"/>
    </source>
</evidence>
<dbReference type="STRING" id="337451.A0A443NI63"/>
<dbReference type="OrthoDB" id="4062651at2759"/>
<evidence type="ECO:0000259" key="20">
    <source>
        <dbReference type="PROSITE" id="PS50011"/>
    </source>
</evidence>
<evidence type="ECO:0000256" key="11">
    <source>
        <dbReference type="ARBA" id="ARBA00022777"/>
    </source>
</evidence>
<dbReference type="GO" id="GO:0005524">
    <property type="term" value="F:ATP binding"/>
    <property type="evidence" value="ECO:0007669"/>
    <property type="project" value="UniProtKB-UniRule"/>
</dbReference>
<evidence type="ECO:0000256" key="17">
    <source>
        <dbReference type="ARBA" id="ARBA00048679"/>
    </source>
</evidence>
<keyword evidence="10 18" id="KW-0547">Nucleotide-binding</keyword>
<keyword evidence="22" id="KW-1185">Reference proteome</keyword>
<evidence type="ECO:0000256" key="4">
    <source>
        <dbReference type="ARBA" id="ARBA00022553"/>
    </source>
</evidence>
<evidence type="ECO:0000256" key="3">
    <source>
        <dbReference type="ARBA" id="ARBA00022527"/>
    </source>
</evidence>
<keyword evidence="7 19" id="KW-0812">Transmembrane</keyword>